<gene>
    <name evidence="2" type="ORF">B5M42_05565</name>
</gene>
<evidence type="ECO:0000313" key="3">
    <source>
        <dbReference type="Proteomes" id="UP000298246"/>
    </source>
</evidence>
<keyword evidence="1" id="KW-0472">Membrane</keyword>
<sequence length="586" mass="65067">MGFRPEVHTRLTINGINYVVGEHPLAPGVPYGQEGRQGIVYLLYTQDKRQKKAMKVFRSKFVNASMVFQTQQLAKHAGLKGLTACERLVVTPQNNTEQLGQEPDLLYAVVMPWIEGITWMDVMLGEETLGRPVSFRYALALAEVLAGMEQRQMAHCDLSGPNVILSGMLPGEAASGKSGSIQLIDLEQLYAAQLERPEHVPAGSPGYAPQTATTAGLWGPHADRFSGAILISEMLAACTESFFAHAWGESYFAPAELQTRCDRYEYLREALRASWGEGFGTLLERAWTSTELHQCPTFSEWLSALQRLETIGPVKPQAVAAHTAPAGQVDEDVNATLLQHAQHFEAEGKLGAAKELYHTIRLLNPHSALALEVDIAIRSLDKQLAVRELGPPIPEKPSSELEQFLGTRVRKRQLQLVALLGIVILAGLLAYAVWTGSGGQRLSGDKQPPETTAVALPDPKLEQMQLILQEREKTIAELTEQLKVQSLPMAEKRQYLNQLLNADYKEIKQIAATPPNGASGIEKKTFDASAVYLDHLYEFIQAAYGLDEQFMKQTKAVEGYYYPYVYNHDRNAQLNLQFFKDYKGKF</sequence>
<dbReference type="Gene3D" id="1.10.510.10">
    <property type="entry name" value="Transferase(Phosphotransferase) domain 1"/>
    <property type="match status" value="1"/>
</dbReference>
<accession>A0A4Y8Q8C8</accession>
<dbReference type="SUPFAM" id="SSF56112">
    <property type="entry name" value="Protein kinase-like (PK-like)"/>
    <property type="match status" value="1"/>
</dbReference>
<keyword evidence="1" id="KW-0812">Transmembrane</keyword>
<feature type="transmembrane region" description="Helical" evidence="1">
    <location>
        <begin position="416"/>
        <end position="434"/>
    </location>
</feature>
<dbReference type="EMBL" id="MYFO01000005">
    <property type="protein sequence ID" value="TFE90135.1"/>
    <property type="molecule type" value="Genomic_DNA"/>
</dbReference>
<evidence type="ECO:0008006" key="4">
    <source>
        <dbReference type="Google" id="ProtNLM"/>
    </source>
</evidence>
<keyword evidence="3" id="KW-1185">Reference proteome</keyword>
<dbReference type="OrthoDB" id="2663482at2"/>
<evidence type="ECO:0000313" key="2">
    <source>
        <dbReference type="EMBL" id="TFE90135.1"/>
    </source>
</evidence>
<dbReference type="InterPro" id="IPR011009">
    <property type="entry name" value="Kinase-like_dom_sf"/>
</dbReference>
<reference evidence="2 3" key="1">
    <citation type="submission" date="2017-03" db="EMBL/GenBank/DDBJ databases">
        <title>Isolation of Levoglucosan Utilizing Bacteria.</title>
        <authorList>
            <person name="Arya A.S."/>
        </authorList>
    </citation>
    <scope>NUCLEOTIDE SEQUENCE [LARGE SCALE GENOMIC DNA]</scope>
    <source>
        <strain evidence="2 3">MEC069</strain>
    </source>
</reference>
<dbReference type="Proteomes" id="UP000298246">
    <property type="component" value="Unassembled WGS sequence"/>
</dbReference>
<proteinExistence type="predicted"/>
<dbReference type="RefSeq" id="WP_134750594.1">
    <property type="nucleotide sequence ID" value="NZ_MYFO02000001.1"/>
</dbReference>
<keyword evidence="1" id="KW-1133">Transmembrane helix</keyword>
<protein>
    <recommendedName>
        <fullName evidence="4">Protein kinase domain-containing protein</fullName>
    </recommendedName>
</protein>
<evidence type="ECO:0000256" key="1">
    <source>
        <dbReference type="SAM" id="Phobius"/>
    </source>
</evidence>
<comment type="caution">
    <text evidence="2">The sequence shown here is derived from an EMBL/GenBank/DDBJ whole genome shotgun (WGS) entry which is preliminary data.</text>
</comment>
<organism evidence="2 3">
    <name type="scientific">Paenibacillus athensensis</name>
    <dbReference type="NCBI Taxonomy" id="1967502"/>
    <lineage>
        <taxon>Bacteria</taxon>
        <taxon>Bacillati</taxon>
        <taxon>Bacillota</taxon>
        <taxon>Bacilli</taxon>
        <taxon>Bacillales</taxon>
        <taxon>Paenibacillaceae</taxon>
        <taxon>Paenibacillus</taxon>
    </lineage>
</organism>
<dbReference type="AlphaFoldDB" id="A0A4Y8Q8C8"/>
<name>A0A4Y8Q8C8_9BACL</name>